<dbReference type="PANTHER" id="PTHR24148:SF64">
    <property type="entry name" value="HETEROKARYON INCOMPATIBILITY DOMAIN-CONTAINING PROTEIN"/>
    <property type="match status" value="1"/>
</dbReference>
<dbReference type="InterPro" id="IPR010730">
    <property type="entry name" value="HET"/>
</dbReference>
<feature type="non-terminal residue" evidence="2">
    <location>
        <position position="1"/>
    </location>
</feature>
<reference evidence="2 3" key="1">
    <citation type="submission" date="2018-05" db="EMBL/GenBank/DDBJ databases">
        <title>Draft genome sequence of Scytalidium lignicola DSM 105466, a ubiquitous saprotrophic fungus.</title>
        <authorList>
            <person name="Buettner E."/>
            <person name="Gebauer A.M."/>
            <person name="Hofrichter M."/>
            <person name="Liers C."/>
            <person name="Kellner H."/>
        </authorList>
    </citation>
    <scope>NUCLEOTIDE SEQUENCE [LARGE SCALE GENOMIC DNA]</scope>
    <source>
        <strain evidence="2 3">DSM 105466</strain>
    </source>
</reference>
<evidence type="ECO:0000313" key="2">
    <source>
        <dbReference type="EMBL" id="RFU27303.1"/>
    </source>
</evidence>
<proteinExistence type="predicted"/>
<gene>
    <name evidence="2" type="ORF">B7463_g9013</name>
</gene>
<dbReference type="InterPro" id="IPR052895">
    <property type="entry name" value="HetReg/Transcr_Mod"/>
</dbReference>
<dbReference type="Proteomes" id="UP000258309">
    <property type="component" value="Unassembled WGS sequence"/>
</dbReference>
<dbReference type="OMA" id="PERYIHG"/>
<dbReference type="STRING" id="5539.A0A3E2H2R7"/>
<dbReference type="Pfam" id="PF06985">
    <property type="entry name" value="HET"/>
    <property type="match status" value="1"/>
</dbReference>
<protein>
    <recommendedName>
        <fullName evidence="1">Heterokaryon incompatibility domain-containing protein</fullName>
    </recommendedName>
</protein>
<feature type="domain" description="Heterokaryon incompatibility" evidence="1">
    <location>
        <begin position="57"/>
        <end position="215"/>
    </location>
</feature>
<evidence type="ECO:0000313" key="3">
    <source>
        <dbReference type="Proteomes" id="UP000258309"/>
    </source>
</evidence>
<dbReference type="EMBL" id="NCSJ02000212">
    <property type="protein sequence ID" value="RFU27303.1"/>
    <property type="molecule type" value="Genomic_DNA"/>
</dbReference>
<dbReference type="AlphaFoldDB" id="A0A3E2H2R7"/>
<dbReference type="Pfam" id="PF26639">
    <property type="entry name" value="Het-6_barrel"/>
    <property type="match status" value="1"/>
</dbReference>
<name>A0A3E2H2R7_SCYLI</name>
<dbReference type="OrthoDB" id="3553147at2759"/>
<comment type="caution">
    <text evidence="2">The sequence shown here is derived from an EMBL/GenBank/DDBJ whole genome shotgun (WGS) entry which is preliminary data.</text>
</comment>
<accession>A0A3E2H2R7</accession>
<evidence type="ECO:0000259" key="1">
    <source>
        <dbReference type="Pfam" id="PF06985"/>
    </source>
</evidence>
<dbReference type="PANTHER" id="PTHR24148">
    <property type="entry name" value="ANKYRIN REPEAT DOMAIN-CONTAINING PROTEIN 39 HOMOLOG-RELATED"/>
    <property type="match status" value="1"/>
</dbReference>
<organism evidence="2 3">
    <name type="scientific">Scytalidium lignicola</name>
    <name type="common">Hyphomycete</name>
    <dbReference type="NCBI Taxonomy" id="5539"/>
    <lineage>
        <taxon>Eukaryota</taxon>
        <taxon>Fungi</taxon>
        <taxon>Dikarya</taxon>
        <taxon>Ascomycota</taxon>
        <taxon>Pezizomycotina</taxon>
        <taxon>Leotiomycetes</taxon>
        <taxon>Leotiomycetes incertae sedis</taxon>
        <taxon>Scytalidium</taxon>
    </lineage>
</organism>
<keyword evidence="3" id="KW-1185">Reference proteome</keyword>
<feature type="non-terminal residue" evidence="2">
    <location>
        <position position="611"/>
    </location>
</feature>
<sequence length="611" mass="69459">MHSAYAYRPLAKARAEIRLLTLDHLPTALREVHAEPQTRRQISGSLSHVSLDERPSYKALSYAWGALASPRYPILVDGDTVMVTQNLHEALELIQTLPRMPALWIDAVCINQADDEEKRTQVPLMHRIYGEAEEVLIWLGPAADQSTEAIRLLVGWAYRFAAFLEEHGVEGVYPDTPLRKLMLQITDGFPVALWIRPVTRLFARPWWRRVWVMQEVILAKSAIIYCGDVAVAWNDIEWVIEMFSYPDACNGLDVVALALPICQRAHLRRLRLDYLGRYRDWVPGLTWEELLSITCEWPFMPEATDERDRIYGLMGLLLEEDRVNVPVDYSSESTVARIAFDVSCIVIGRTGPRCMIYCNDARPRPSGLPTWAPNWYSCQSGNFRAWNDVYDAAKGTTWTPRLLSMSFANPKLKLRGVLVGHIRKTLTKDARSSSDSKPTLQSFRSWESDLASTLRETADRGGTGTAASFCDRLWWLAVMGIPSSGRWPVTDFERKQLLAAYEVFVGIRQPPDSLDIDKRHDWYEKESALYRKALKFDKYRLFVTSNGYPGLGQASVQVDDRVVIFQGCSVPFTIRQQEDGDYHLTGPSYVLGVMDGEAMENGPDFQEIVLV</sequence>